<dbReference type="EMBL" id="GBRH01260510">
    <property type="protein sequence ID" value="JAD37385.1"/>
    <property type="molecule type" value="Transcribed_RNA"/>
</dbReference>
<evidence type="ECO:0000313" key="1">
    <source>
        <dbReference type="EMBL" id="JAD37385.1"/>
    </source>
</evidence>
<name>A0A0A8ZKW6_ARUDO</name>
<protein>
    <submittedName>
        <fullName evidence="1">Uncharacterized protein</fullName>
    </submittedName>
</protein>
<reference evidence="1" key="1">
    <citation type="submission" date="2014-09" db="EMBL/GenBank/DDBJ databases">
        <authorList>
            <person name="Magalhaes I.L.F."/>
            <person name="Oliveira U."/>
            <person name="Santos F.R."/>
            <person name="Vidigal T.H.D.A."/>
            <person name="Brescovit A.D."/>
            <person name="Santos A.J."/>
        </authorList>
    </citation>
    <scope>NUCLEOTIDE SEQUENCE</scope>
    <source>
        <tissue evidence="1">Shoot tissue taken approximately 20 cm above the soil surface</tissue>
    </source>
</reference>
<reference evidence="1" key="2">
    <citation type="journal article" date="2015" name="Data Brief">
        <title>Shoot transcriptome of the giant reed, Arundo donax.</title>
        <authorList>
            <person name="Barrero R.A."/>
            <person name="Guerrero F.D."/>
            <person name="Moolhuijzen P."/>
            <person name="Goolsby J.A."/>
            <person name="Tidwell J."/>
            <person name="Bellgard S.E."/>
            <person name="Bellgard M.I."/>
        </authorList>
    </citation>
    <scope>NUCLEOTIDE SEQUENCE</scope>
    <source>
        <tissue evidence="1">Shoot tissue taken approximately 20 cm above the soil surface</tissue>
    </source>
</reference>
<dbReference type="AlphaFoldDB" id="A0A0A8ZKW6"/>
<proteinExistence type="predicted"/>
<accession>A0A0A8ZKW6</accession>
<organism evidence="1">
    <name type="scientific">Arundo donax</name>
    <name type="common">Giant reed</name>
    <name type="synonym">Donax arundinaceus</name>
    <dbReference type="NCBI Taxonomy" id="35708"/>
    <lineage>
        <taxon>Eukaryota</taxon>
        <taxon>Viridiplantae</taxon>
        <taxon>Streptophyta</taxon>
        <taxon>Embryophyta</taxon>
        <taxon>Tracheophyta</taxon>
        <taxon>Spermatophyta</taxon>
        <taxon>Magnoliopsida</taxon>
        <taxon>Liliopsida</taxon>
        <taxon>Poales</taxon>
        <taxon>Poaceae</taxon>
        <taxon>PACMAD clade</taxon>
        <taxon>Arundinoideae</taxon>
        <taxon>Arundineae</taxon>
        <taxon>Arundo</taxon>
    </lineage>
</organism>
<sequence>MTYYQCLCPLPLCAYCKENSY</sequence>